<organism evidence="10 12">
    <name type="scientific">Lactobacillus gigeriorum DSM 23908 = CRBIP 24.85</name>
    <dbReference type="NCBI Taxonomy" id="1423751"/>
    <lineage>
        <taxon>Bacteria</taxon>
        <taxon>Bacillati</taxon>
        <taxon>Bacillota</taxon>
        <taxon>Bacilli</taxon>
        <taxon>Lactobacillales</taxon>
        <taxon>Lactobacillaceae</taxon>
        <taxon>Lactobacillus</taxon>
    </lineage>
</organism>
<reference evidence="10 12" key="1">
    <citation type="submission" date="2012-06" db="EMBL/GenBank/DDBJ databases">
        <title>Draft genome sequence of Lactobacillus gigeriorum CRBIP 24.85T, isolated from chicken crop.</title>
        <authorList>
            <person name="Cousin S."/>
            <person name="Ma L."/>
            <person name="Creno S."/>
            <person name="Clermont D."/>
            <person name="Loux V."/>
            <person name="Bizet C."/>
            <person name="Bouchier C."/>
        </authorList>
    </citation>
    <scope>NUCLEOTIDE SEQUENCE [LARGE SCALE GENOMIC DNA]</scope>
    <source>
        <strain evidence="12">CRBIP 24.85T</strain>
        <strain evidence="10">Type strain: CRBIP 24.85</strain>
    </source>
</reference>
<accession>I7J2Y9</accession>
<feature type="domain" description="Aminotransferase class V" evidence="9">
    <location>
        <begin position="4"/>
        <end position="369"/>
    </location>
</feature>
<evidence type="ECO:0000313" key="12">
    <source>
        <dbReference type="Proteomes" id="UP000009326"/>
    </source>
</evidence>
<dbReference type="AlphaFoldDB" id="I7J2Y9"/>
<evidence type="ECO:0000256" key="8">
    <source>
        <dbReference type="ARBA" id="ARBA00050776"/>
    </source>
</evidence>
<keyword evidence="7" id="KW-0411">Iron-sulfur</keyword>
<comment type="cofactor">
    <cofactor evidence="1">
        <name>pyridoxal 5'-phosphate</name>
        <dbReference type="ChEBI" id="CHEBI:597326"/>
    </cofactor>
</comment>
<keyword evidence="5" id="KW-0663">Pyridoxal phosphate</keyword>
<dbReference type="InterPro" id="IPR016454">
    <property type="entry name" value="Cysteine_dSase"/>
</dbReference>
<name>I7J2Y9_9LACO</name>
<evidence type="ECO:0000256" key="2">
    <source>
        <dbReference type="ARBA" id="ARBA00006490"/>
    </source>
</evidence>
<dbReference type="PIRSF" id="PIRSF005572">
    <property type="entry name" value="NifS"/>
    <property type="match status" value="1"/>
</dbReference>
<dbReference type="InterPro" id="IPR015421">
    <property type="entry name" value="PyrdxlP-dep_Trfase_major"/>
</dbReference>
<evidence type="ECO:0000256" key="1">
    <source>
        <dbReference type="ARBA" id="ARBA00001933"/>
    </source>
</evidence>
<dbReference type="GO" id="GO:0046872">
    <property type="term" value="F:metal ion binding"/>
    <property type="evidence" value="ECO:0007669"/>
    <property type="project" value="UniProtKB-KW"/>
</dbReference>
<dbReference type="Proteomes" id="UP000009326">
    <property type="component" value="Unassembled WGS sequence"/>
</dbReference>
<gene>
    <name evidence="10" type="ORF">BN52_03220</name>
    <name evidence="11" type="ORF">FC38_GL000013</name>
</gene>
<keyword evidence="13" id="KW-1185">Reference proteome</keyword>
<dbReference type="Pfam" id="PF00266">
    <property type="entry name" value="Aminotran_5"/>
    <property type="match status" value="1"/>
</dbReference>
<dbReference type="STRING" id="1423751.FC38_GL000013"/>
<comment type="caution">
    <text evidence="10">The sequence shown here is derived from an EMBL/GenBank/DDBJ whole genome shotgun (WGS) entry which is preliminary data.</text>
</comment>
<proteinExistence type="inferred from homology"/>
<comment type="catalytic activity">
    <reaction evidence="8">
        <text>(sulfur carrier)-H + L-cysteine = (sulfur carrier)-SH + L-alanine</text>
        <dbReference type="Rhea" id="RHEA:43892"/>
        <dbReference type="Rhea" id="RHEA-COMP:14737"/>
        <dbReference type="Rhea" id="RHEA-COMP:14739"/>
        <dbReference type="ChEBI" id="CHEBI:29917"/>
        <dbReference type="ChEBI" id="CHEBI:35235"/>
        <dbReference type="ChEBI" id="CHEBI:57972"/>
        <dbReference type="ChEBI" id="CHEBI:64428"/>
        <dbReference type="EC" id="2.8.1.7"/>
    </reaction>
</comment>
<evidence type="ECO:0000256" key="3">
    <source>
        <dbReference type="ARBA" id="ARBA00022679"/>
    </source>
</evidence>
<keyword evidence="6" id="KW-0408">Iron</keyword>
<evidence type="ECO:0000313" key="11">
    <source>
        <dbReference type="EMBL" id="KRN14722.1"/>
    </source>
</evidence>
<evidence type="ECO:0000256" key="7">
    <source>
        <dbReference type="ARBA" id="ARBA00023014"/>
    </source>
</evidence>
<sequence>MAEIYLDNAATTPMSDGVIDVITSEMKNDFGNASSTYELGRQARRTIDQARHEIASEINAKDNEIIFTSGGSESNNTAIFGVAHSRSYLGKHLITTKIEHPSVLNPMRQLEKEGFRVTYLNVDETGHISLDELKQALTDDTILVSIMAVNNEVGAINPLAEIGEIVKPTNAYFHVDNVQGMGNITIDVKKMEIDLLSVSAHKINGPKFLGFLYERQDLDLPSLIMGGEQETKRRAGTENVPGIAGFGEAVKELKKIDRNELQLKYQSFQQCILDELDNAGVKYQINGGVGQNVSHHVLNLRINGVSTTVLQTSLDLAGFAVSGGSACTAGSLEPSHVLIACFGEDSPRINESIRISFGRYTSLDEVKAFAEALSKLAVKRQAKK</sequence>
<dbReference type="Gene3D" id="1.10.260.50">
    <property type="match status" value="1"/>
</dbReference>
<dbReference type="PANTHER" id="PTHR11601">
    <property type="entry name" value="CYSTEINE DESULFURYLASE FAMILY MEMBER"/>
    <property type="match status" value="1"/>
</dbReference>
<dbReference type="OrthoDB" id="9808002at2"/>
<evidence type="ECO:0000256" key="4">
    <source>
        <dbReference type="ARBA" id="ARBA00022723"/>
    </source>
</evidence>
<evidence type="ECO:0000313" key="10">
    <source>
        <dbReference type="EMBL" id="CCI87182.1"/>
    </source>
</evidence>
<dbReference type="PANTHER" id="PTHR11601:SF34">
    <property type="entry name" value="CYSTEINE DESULFURASE"/>
    <property type="match status" value="1"/>
</dbReference>
<comment type="similarity">
    <text evidence="2">Belongs to the class-V pyridoxal-phosphate-dependent aminotransferase family. NifS/IscS subfamily.</text>
</comment>
<dbReference type="InterPro" id="IPR000192">
    <property type="entry name" value="Aminotrans_V_dom"/>
</dbReference>
<protein>
    <submittedName>
        <fullName evidence="10">Cysteine desulfurase</fullName>
        <ecNumber evidence="10">2.8.1.7</ecNumber>
    </submittedName>
</protein>
<dbReference type="EC" id="2.8.1.7" evidence="10"/>
<keyword evidence="3 10" id="KW-0808">Transferase</keyword>
<keyword evidence="4" id="KW-0479">Metal-binding</keyword>
<dbReference type="FunFam" id="3.40.640.10:FF:000084">
    <property type="entry name" value="IscS-like cysteine desulfurase"/>
    <property type="match status" value="1"/>
</dbReference>
<dbReference type="Proteomes" id="UP000051521">
    <property type="component" value="Unassembled WGS sequence"/>
</dbReference>
<dbReference type="InterPro" id="IPR015422">
    <property type="entry name" value="PyrdxlP-dep_Trfase_small"/>
</dbReference>
<dbReference type="RefSeq" id="WP_008473342.1">
    <property type="nucleotide sequence ID" value="NZ_AYZO01000001.1"/>
</dbReference>
<dbReference type="EMBL" id="CAKC01000059">
    <property type="protein sequence ID" value="CCI87182.1"/>
    <property type="molecule type" value="Genomic_DNA"/>
</dbReference>
<dbReference type="SUPFAM" id="SSF53383">
    <property type="entry name" value="PLP-dependent transferases"/>
    <property type="match status" value="1"/>
</dbReference>
<evidence type="ECO:0000256" key="5">
    <source>
        <dbReference type="ARBA" id="ARBA00022898"/>
    </source>
</evidence>
<dbReference type="PATRIC" id="fig|1423751.3.peg.14"/>
<evidence type="ECO:0000313" key="13">
    <source>
        <dbReference type="Proteomes" id="UP000051521"/>
    </source>
</evidence>
<dbReference type="Gene3D" id="3.40.640.10">
    <property type="entry name" value="Type I PLP-dependent aspartate aminotransferase-like (Major domain)"/>
    <property type="match status" value="1"/>
</dbReference>
<dbReference type="GO" id="GO:0051536">
    <property type="term" value="F:iron-sulfur cluster binding"/>
    <property type="evidence" value="ECO:0007669"/>
    <property type="project" value="UniProtKB-KW"/>
</dbReference>
<reference evidence="11 13" key="2">
    <citation type="journal article" date="2015" name="Genome Announc.">
        <title>Expanding the biotechnology potential of lactobacilli through comparative genomics of 213 strains and associated genera.</title>
        <authorList>
            <person name="Sun Z."/>
            <person name="Harris H.M."/>
            <person name="McCann A."/>
            <person name="Guo C."/>
            <person name="Argimon S."/>
            <person name="Zhang W."/>
            <person name="Yang X."/>
            <person name="Jeffery I.B."/>
            <person name="Cooney J.C."/>
            <person name="Kagawa T.F."/>
            <person name="Liu W."/>
            <person name="Song Y."/>
            <person name="Salvetti E."/>
            <person name="Wrobel A."/>
            <person name="Rasinkangas P."/>
            <person name="Parkhill J."/>
            <person name="Rea M.C."/>
            <person name="O'Sullivan O."/>
            <person name="Ritari J."/>
            <person name="Douillard F.P."/>
            <person name="Paul Ross R."/>
            <person name="Yang R."/>
            <person name="Briner A.E."/>
            <person name="Felis G.E."/>
            <person name="de Vos W.M."/>
            <person name="Barrangou R."/>
            <person name="Klaenhammer T.R."/>
            <person name="Caufield P.W."/>
            <person name="Cui Y."/>
            <person name="Zhang H."/>
            <person name="O'Toole P.W."/>
        </authorList>
    </citation>
    <scope>NUCLEOTIDE SEQUENCE [LARGE SCALE GENOMIC DNA]</scope>
    <source>
        <strain evidence="11 13">DSM 23908</strain>
    </source>
</reference>
<evidence type="ECO:0000256" key="6">
    <source>
        <dbReference type="ARBA" id="ARBA00023004"/>
    </source>
</evidence>
<dbReference type="EMBL" id="AYZO01000001">
    <property type="protein sequence ID" value="KRN14722.1"/>
    <property type="molecule type" value="Genomic_DNA"/>
</dbReference>
<dbReference type="Gene3D" id="3.90.1150.10">
    <property type="entry name" value="Aspartate Aminotransferase, domain 1"/>
    <property type="match status" value="1"/>
</dbReference>
<dbReference type="GO" id="GO:0031071">
    <property type="term" value="F:cysteine desulfurase activity"/>
    <property type="evidence" value="ECO:0007669"/>
    <property type="project" value="UniProtKB-EC"/>
</dbReference>
<evidence type="ECO:0000259" key="9">
    <source>
        <dbReference type="Pfam" id="PF00266"/>
    </source>
</evidence>
<dbReference type="InterPro" id="IPR015424">
    <property type="entry name" value="PyrdxlP-dep_Trfase"/>
</dbReference>